<dbReference type="Proteomes" id="UP000635828">
    <property type="component" value="Unassembled WGS sequence"/>
</dbReference>
<proteinExistence type="inferred from homology"/>
<evidence type="ECO:0000256" key="2">
    <source>
        <dbReference type="ARBA" id="ARBA00022801"/>
    </source>
</evidence>
<accession>A0ABR7FQX1</accession>
<evidence type="ECO:0000256" key="1">
    <source>
        <dbReference type="ARBA" id="ARBA00022723"/>
    </source>
</evidence>
<dbReference type="SUPFAM" id="SSF51556">
    <property type="entry name" value="Metallo-dependent hydrolases"/>
    <property type="match status" value="1"/>
</dbReference>
<keyword evidence="1" id="KW-0479">Metal-binding</keyword>
<evidence type="ECO:0000313" key="5">
    <source>
        <dbReference type="Proteomes" id="UP000635828"/>
    </source>
</evidence>
<evidence type="ECO:0000256" key="3">
    <source>
        <dbReference type="PROSITE-ProRule" id="PRU00679"/>
    </source>
</evidence>
<dbReference type="RefSeq" id="WP_024728401.1">
    <property type="nucleotide sequence ID" value="NZ_JACOOS010000008.1"/>
</dbReference>
<dbReference type="EMBL" id="JACOOS010000008">
    <property type="protein sequence ID" value="MBC5677609.1"/>
    <property type="molecule type" value="Genomic_DNA"/>
</dbReference>
<comment type="similarity">
    <text evidence="3">Belongs to the metallo-dependent hydrolases superfamily. Phosphotriesterase family.</text>
</comment>
<organism evidence="4 5">
    <name type="scientific">Anaerostipes hominis</name>
    <name type="common">ex Liu et al. 2021</name>
    <dbReference type="NCBI Taxonomy" id="2763018"/>
    <lineage>
        <taxon>Bacteria</taxon>
        <taxon>Bacillati</taxon>
        <taxon>Bacillota</taxon>
        <taxon>Clostridia</taxon>
        <taxon>Lachnospirales</taxon>
        <taxon>Lachnospiraceae</taxon>
        <taxon>Anaerostipes</taxon>
    </lineage>
</organism>
<name>A0ABR7FQX1_9FIRM</name>
<dbReference type="PROSITE" id="PS51347">
    <property type="entry name" value="PHOSPHOTRIESTERASE_2"/>
    <property type="match status" value="1"/>
</dbReference>
<feature type="modified residue" description="N6-carboxylysine" evidence="3">
    <location>
        <position position="137"/>
    </location>
</feature>
<reference evidence="4 5" key="1">
    <citation type="submission" date="2020-08" db="EMBL/GenBank/DDBJ databases">
        <title>Genome public.</title>
        <authorList>
            <person name="Liu C."/>
            <person name="Sun Q."/>
        </authorList>
    </citation>
    <scope>NUCLEOTIDE SEQUENCE [LARGE SCALE GENOMIC DNA]</scope>
    <source>
        <strain evidence="4 5">NSJ-7</strain>
    </source>
</reference>
<dbReference type="PANTHER" id="PTHR10819:SF3">
    <property type="entry name" value="PHOSPHOTRIESTERASE-RELATED PROTEIN"/>
    <property type="match status" value="1"/>
</dbReference>
<gene>
    <name evidence="4" type="ORF">H8S22_08295</name>
</gene>
<dbReference type="Gene3D" id="3.20.20.140">
    <property type="entry name" value="Metal-dependent hydrolases"/>
    <property type="match status" value="1"/>
</dbReference>
<dbReference type="InterPro" id="IPR001559">
    <property type="entry name" value="Phosphotriesterase"/>
</dbReference>
<keyword evidence="2" id="KW-0378">Hydrolase</keyword>
<dbReference type="InterPro" id="IPR032466">
    <property type="entry name" value="Metal_Hydrolase"/>
</dbReference>
<protein>
    <submittedName>
        <fullName evidence="4">Aryldialkylphosphatase</fullName>
    </submittedName>
</protein>
<comment type="caution">
    <text evidence="4">The sequence shown here is derived from an EMBL/GenBank/DDBJ whole genome shotgun (WGS) entry which is preliminary data.</text>
</comment>
<dbReference type="Pfam" id="PF02126">
    <property type="entry name" value="PTE"/>
    <property type="match status" value="1"/>
</dbReference>
<evidence type="ECO:0000313" key="4">
    <source>
        <dbReference type="EMBL" id="MBC5677609.1"/>
    </source>
</evidence>
<sequence>MGKSQVMTVSGFVDAEQLGTVYAHEHLIVQPQISEDQYILYTLKDEKASFKEAESFANAGGKTIVEMTPIYYGRDVLAYQRIAKEAGIYVVCCTGFHKELFMPPWFKEKKLSELYDLVVDEINNGMDGTLIQPGVIKMGTSFETITKQEEKSIEIVAKIHRDTGIPISTHCDKGTMGIEQLDMLEHYGVFPEEVLLGHIDSKHDIDYAKELCKRGATICIDHVGRCLSDKDAFCVRMITDLVEDGFADHVVLSGDMGKMDYLLAYGGTPGLKYILTDLKNTLLKHISEEDFWKMLIKNPQRFLSGSD</sequence>
<keyword evidence="5" id="KW-1185">Reference proteome</keyword>
<dbReference type="PIRSF" id="PIRSF016839">
    <property type="entry name" value="PhP"/>
    <property type="match status" value="1"/>
</dbReference>
<dbReference type="PANTHER" id="PTHR10819">
    <property type="entry name" value="PHOSPHOTRIESTERASE-RELATED"/>
    <property type="match status" value="1"/>
</dbReference>